<dbReference type="Pfam" id="PF00582">
    <property type="entry name" value="Usp"/>
    <property type="match status" value="1"/>
</dbReference>
<dbReference type="AlphaFoldDB" id="A0A1I1KKG5"/>
<sequence>MDVLVPIDDSDPARKAVAHAVESNPVDDTDLHLLHVVDLTTAMYGEESLYAYDSLIETRREAAERLFDEAVDIAAEAGHDPDDVTRETVVGRPAREIVEYAAEHDVDAVVIGSHGRKGASRILLGSVAEQVVRRAPVPVTVVR</sequence>
<evidence type="ECO:0000259" key="2">
    <source>
        <dbReference type="Pfam" id="PF00582"/>
    </source>
</evidence>
<feature type="domain" description="UspA" evidence="2">
    <location>
        <begin position="3"/>
        <end position="143"/>
    </location>
</feature>
<reference evidence="4" key="1">
    <citation type="submission" date="2016-10" db="EMBL/GenBank/DDBJ databases">
        <authorList>
            <person name="Varghese N."/>
            <person name="Submissions S."/>
        </authorList>
    </citation>
    <scope>NUCLEOTIDE SEQUENCE [LARGE SCALE GENOMIC DNA]</scope>
    <source>
        <strain evidence="4">DSM 13078</strain>
    </source>
</reference>
<dbReference type="CDD" id="cd00293">
    <property type="entry name" value="USP-like"/>
    <property type="match status" value="1"/>
</dbReference>
<proteinExistence type="inferred from homology"/>
<dbReference type="OrthoDB" id="105697at2157"/>
<protein>
    <submittedName>
        <fullName evidence="3">Nucleotide-binding universal stress protein, UspA family</fullName>
    </submittedName>
</protein>
<organism evidence="3 4">
    <name type="scientific">Natronobacterium haloterrestre</name>
    <name type="common">Halobiforma haloterrestris</name>
    <dbReference type="NCBI Taxonomy" id="148448"/>
    <lineage>
        <taxon>Archaea</taxon>
        <taxon>Methanobacteriati</taxon>
        <taxon>Methanobacteriota</taxon>
        <taxon>Stenosarchaea group</taxon>
        <taxon>Halobacteria</taxon>
        <taxon>Halobacteriales</taxon>
        <taxon>Natrialbaceae</taxon>
        <taxon>Natronobacterium</taxon>
    </lineage>
</organism>
<evidence type="ECO:0000313" key="4">
    <source>
        <dbReference type="Proteomes" id="UP000199161"/>
    </source>
</evidence>
<dbReference type="EMBL" id="FOKW01000012">
    <property type="protein sequence ID" value="SFC61259.1"/>
    <property type="molecule type" value="Genomic_DNA"/>
</dbReference>
<dbReference type="PANTHER" id="PTHR46268">
    <property type="entry name" value="STRESS RESPONSE PROTEIN NHAX"/>
    <property type="match status" value="1"/>
</dbReference>
<dbReference type="InterPro" id="IPR014729">
    <property type="entry name" value="Rossmann-like_a/b/a_fold"/>
</dbReference>
<accession>A0A1I1KKG5</accession>
<dbReference type="InterPro" id="IPR006016">
    <property type="entry name" value="UspA"/>
</dbReference>
<evidence type="ECO:0000313" key="3">
    <source>
        <dbReference type="EMBL" id="SFC61259.1"/>
    </source>
</evidence>
<dbReference type="InterPro" id="IPR006015">
    <property type="entry name" value="Universal_stress_UspA"/>
</dbReference>
<dbReference type="Gene3D" id="3.40.50.620">
    <property type="entry name" value="HUPs"/>
    <property type="match status" value="1"/>
</dbReference>
<evidence type="ECO:0000256" key="1">
    <source>
        <dbReference type="ARBA" id="ARBA00008791"/>
    </source>
</evidence>
<gene>
    <name evidence="3" type="ORF">SAMN05444422_11211</name>
</gene>
<dbReference type="SUPFAM" id="SSF52402">
    <property type="entry name" value="Adenine nucleotide alpha hydrolases-like"/>
    <property type="match status" value="1"/>
</dbReference>
<keyword evidence="4" id="KW-1185">Reference proteome</keyword>
<dbReference type="PRINTS" id="PR01438">
    <property type="entry name" value="UNVRSLSTRESS"/>
</dbReference>
<comment type="similarity">
    <text evidence="1">Belongs to the universal stress protein A family.</text>
</comment>
<dbReference type="Proteomes" id="UP000199161">
    <property type="component" value="Unassembled WGS sequence"/>
</dbReference>
<dbReference type="RefSeq" id="WP_089789531.1">
    <property type="nucleotide sequence ID" value="NZ_FOKW01000012.1"/>
</dbReference>
<name>A0A1I1KKG5_NATHA</name>
<dbReference type="PANTHER" id="PTHR46268:SF24">
    <property type="entry name" value="UNIVERSAL STRESS PROTEIN"/>
    <property type="match status" value="1"/>
</dbReference>